<dbReference type="PROSITE" id="PS50125">
    <property type="entry name" value="GUANYLATE_CYCLASE_2"/>
    <property type="match status" value="1"/>
</dbReference>
<dbReference type="PANTHER" id="PTHR43081">
    <property type="entry name" value="ADENYLATE CYCLASE, TERMINAL-DIFFERENTIATION SPECIFIC-RELATED"/>
    <property type="match status" value="1"/>
</dbReference>
<dbReference type="RefSeq" id="WP_418158926.1">
    <property type="nucleotide sequence ID" value="NZ_JBBLZC010000006.1"/>
</dbReference>
<gene>
    <name evidence="2" type="ORF">U1T56_07945</name>
</gene>
<dbReference type="Proteomes" id="UP001375743">
    <property type="component" value="Unassembled WGS sequence"/>
</dbReference>
<organism evidence="2 3">
    <name type="scientific">Benzoatithermus flavus</name>
    <dbReference type="NCBI Taxonomy" id="3108223"/>
    <lineage>
        <taxon>Bacteria</taxon>
        <taxon>Pseudomonadati</taxon>
        <taxon>Pseudomonadota</taxon>
        <taxon>Alphaproteobacteria</taxon>
        <taxon>Geminicoccales</taxon>
        <taxon>Geminicoccaceae</taxon>
        <taxon>Benzoatithermus</taxon>
    </lineage>
</organism>
<feature type="domain" description="Guanylate cyclase" evidence="1">
    <location>
        <begin position="28"/>
        <end position="165"/>
    </location>
</feature>
<comment type="caution">
    <text evidence="2">The sequence shown here is derived from an EMBL/GenBank/DDBJ whole genome shotgun (WGS) entry which is preliminary data.</text>
</comment>
<reference evidence="2 3" key="1">
    <citation type="submission" date="2024-01" db="EMBL/GenBank/DDBJ databases">
        <title>Multi-omics insights into the function and evolution of sodium benzoate biodegradation pathways in Benzoatithermus flavus gen. nov., sp. nov. from hot spring.</title>
        <authorList>
            <person name="Hu C.-J."/>
            <person name="Li W.-J."/>
        </authorList>
    </citation>
    <scope>NUCLEOTIDE SEQUENCE [LARGE SCALE GENOMIC DNA]</scope>
    <source>
        <strain evidence="2 3">SYSU G07066</strain>
    </source>
</reference>
<evidence type="ECO:0000313" key="2">
    <source>
        <dbReference type="EMBL" id="MEK0083079.1"/>
    </source>
</evidence>
<dbReference type="InterPro" id="IPR050697">
    <property type="entry name" value="Adenylyl/Guanylyl_Cyclase_3/4"/>
</dbReference>
<dbReference type="SUPFAM" id="SSF55073">
    <property type="entry name" value="Nucleotide cyclase"/>
    <property type="match status" value="1"/>
</dbReference>
<dbReference type="EMBL" id="JBBLZC010000006">
    <property type="protein sequence ID" value="MEK0083079.1"/>
    <property type="molecule type" value="Genomic_DNA"/>
</dbReference>
<sequence length="228" mass="23874">MSTNERTRFRPSRSLATVSDEGGVRVVAVMFADLSGFTAVAEKLTPPALATWLGRYLDAIAEPVLRHGGTIEQVMGDGVLAIFAPAMGPASAAATDHPRAAASCALEVAMAVAVLNRRLLSEGWPIVGVRIGLHVGPVVTARLSAGRLGLGTLAGDAINTAARLQQQARGAGRDTDTETRIVVSDGFRAAMGEGWAVQRLGTMTLRGKRQRITAWQLLAEVEPVALAA</sequence>
<dbReference type="PANTHER" id="PTHR43081:SF1">
    <property type="entry name" value="ADENYLATE CYCLASE, TERMINAL-DIFFERENTIATION SPECIFIC"/>
    <property type="match status" value="1"/>
</dbReference>
<evidence type="ECO:0000313" key="3">
    <source>
        <dbReference type="Proteomes" id="UP001375743"/>
    </source>
</evidence>
<accession>A0ABU8XPR8</accession>
<dbReference type="Pfam" id="PF00211">
    <property type="entry name" value="Guanylate_cyc"/>
    <property type="match status" value="1"/>
</dbReference>
<keyword evidence="3" id="KW-1185">Reference proteome</keyword>
<dbReference type="EC" id="4.6.1.-" evidence="2"/>
<keyword evidence="2" id="KW-0456">Lyase</keyword>
<dbReference type="CDD" id="cd07302">
    <property type="entry name" value="CHD"/>
    <property type="match status" value="1"/>
</dbReference>
<dbReference type="SMART" id="SM00044">
    <property type="entry name" value="CYCc"/>
    <property type="match status" value="1"/>
</dbReference>
<dbReference type="InterPro" id="IPR001054">
    <property type="entry name" value="A/G_cyclase"/>
</dbReference>
<proteinExistence type="predicted"/>
<name>A0ABU8XPR8_9PROT</name>
<dbReference type="InterPro" id="IPR029787">
    <property type="entry name" value="Nucleotide_cyclase"/>
</dbReference>
<evidence type="ECO:0000259" key="1">
    <source>
        <dbReference type="PROSITE" id="PS50125"/>
    </source>
</evidence>
<dbReference type="GO" id="GO:0016829">
    <property type="term" value="F:lyase activity"/>
    <property type="evidence" value="ECO:0007669"/>
    <property type="project" value="UniProtKB-KW"/>
</dbReference>
<dbReference type="Gene3D" id="3.30.70.1230">
    <property type="entry name" value="Nucleotide cyclase"/>
    <property type="match status" value="1"/>
</dbReference>
<protein>
    <submittedName>
        <fullName evidence="2">Adenylate/guanylate cyclase domain-containing protein</fullName>
        <ecNumber evidence="2">4.6.1.-</ecNumber>
    </submittedName>
</protein>